<gene>
    <name evidence="1" type="ORF">M513_02590</name>
    <name evidence="2" type="ORF">M514_02590</name>
</gene>
<accession>A0A085NNG9</accession>
<evidence type="ECO:0000313" key="1">
    <source>
        <dbReference type="EMBL" id="KFD56486.1"/>
    </source>
</evidence>
<dbReference type="Proteomes" id="UP000030758">
    <property type="component" value="Unassembled WGS sequence"/>
</dbReference>
<protein>
    <submittedName>
        <fullName evidence="2">Uncharacterized protein</fullName>
    </submittedName>
</protein>
<reference evidence="2 3" key="1">
    <citation type="journal article" date="2014" name="Nat. Genet.">
        <title>Genome and transcriptome of the porcine whipworm Trichuris suis.</title>
        <authorList>
            <person name="Jex A.R."/>
            <person name="Nejsum P."/>
            <person name="Schwarz E.M."/>
            <person name="Hu L."/>
            <person name="Young N.D."/>
            <person name="Hall R.S."/>
            <person name="Korhonen P.K."/>
            <person name="Liao S."/>
            <person name="Thamsborg S."/>
            <person name="Xia J."/>
            <person name="Xu P."/>
            <person name="Wang S."/>
            <person name="Scheerlinck J.P."/>
            <person name="Hofmann A."/>
            <person name="Sternberg P.W."/>
            <person name="Wang J."/>
            <person name="Gasser R.B."/>
        </authorList>
    </citation>
    <scope>NUCLEOTIDE SEQUENCE [LARGE SCALE GENOMIC DNA]</scope>
    <source>
        <strain evidence="2">DCEP-RM93F</strain>
        <strain evidence="1">DCEP-RM93M</strain>
    </source>
</reference>
<dbReference type="EMBL" id="KL363193">
    <property type="protein sequence ID" value="KFD56486.1"/>
    <property type="molecule type" value="Genomic_DNA"/>
</dbReference>
<evidence type="ECO:0000313" key="3">
    <source>
        <dbReference type="Proteomes" id="UP000030764"/>
    </source>
</evidence>
<dbReference type="EMBL" id="KL367484">
    <property type="protein sequence ID" value="KFD71015.1"/>
    <property type="molecule type" value="Genomic_DNA"/>
</dbReference>
<organism evidence="2">
    <name type="scientific">Trichuris suis</name>
    <name type="common">pig whipworm</name>
    <dbReference type="NCBI Taxonomy" id="68888"/>
    <lineage>
        <taxon>Eukaryota</taxon>
        <taxon>Metazoa</taxon>
        <taxon>Ecdysozoa</taxon>
        <taxon>Nematoda</taxon>
        <taxon>Enoplea</taxon>
        <taxon>Dorylaimia</taxon>
        <taxon>Trichinellida</taxon>
        <taxon>Trichuridae</taxon>
        <taxon>Trichuris</taxon>
    </lineage>
</organism>
<name>A0A085NNG9_9BILA</name>
<evidence type="ECO:0000313" key="2">
    <source>
        <dbReference type="EMBL" id="KFD71015.1"/>
    </source>
</evidence>
<dbReference type="AlphaFoldDB" id="A0A085NNG9"/>
<sequence>MVFAQQTSPLYAKQSQFDQDEPIEWRSFARTRQFSRRPRSGAFRQKKMSALAETTNAENVSALRKRRRLQFGAGNRTVKWGHCGTRLPSKTFGVSPICNNAKQGGAAPIDAVRLGAA</sequence>
<proteinExistence type="predicted"/>
<keyword evidence="3" id="KW-1185">Reference proteome</keyword>
<dbReference type="Proteomes" id="UP000030764">
    <property type="component" value="Unassembled WGS sequence"/>
</dbReference>